<feature type="binding site" evidence="13">
    <location>
        <position position="132"/>
    </location>
    <ligand>
        <name>FMN</name>
        <dbReference type="ChEBI" id="CHEBI:58210"/>
    </ligand>
</feature>
<dbReference type="GO" id="GO:0050660">
    <property type="term" value="F:flavin adenine dinucleotide binding"/>
    <property type="evidence" value="ECO:0007669"/>
    <property type="project" value="InterPro"/>
</dbReference>
<evidence type="ECO:0000256" key="9">
    <source>
        <dbReference type="ARBA" id="ARBA00048205"/>
    </source>
</evidence>
<evidence type="ECO:0000259" key="14">
    <source>
        <dbReference type="Pfam" id="PF01207"/>
    </source>
</evidence>
<dbReference type="HOGENOM" id="CLU_013299_0_3_0"/>
<feature type="binding site" evidence="13">
    <location>
        <begin position="212"/>
        <end position="213"/>
    </location>
    <ligand>
        <name>FMN</name>
        <dbReference type="ChEBI" id="CHEBI:58210"/>
    </ligand>
</feature>
<evidence type="ECO:0000313" key="16">
    <source>
        <dbReference type="Proteomes" id="UP000033103"/>
    </source>
</evidence>
<keyword evidence="4 11" id="KW-0288">FMN</keyword>
<dbReference type="InterPro" id="IPR013785">
    <property type="entry name" value="Aldolase_TIM"/>
</dbReference>
<dbReference type="EC" id="1.3.1.-" evidence="11"/>
<dbReference type="GO" id="GO:0000049">
    <property type="term" value="F:tRNA binding"/>
    <property type="evidence" value="ECO:0007669"/>
    <property type="project" value="UniProtKB-KW"/>
</dbReference>
<evidence type="ECO:0000256" key="4">
    <source>
        <dbReference type="ARBA" id="ARBA00022643"/>
    </source>
</evidence>
<evidence type="ECO:0000256" key="3">
    <source>
        <dbReference type="ARBA" id="ARBA00022630"/>
    </source>
</evidence>
<organism evidence="15 16">
    <name type="scientific">Sneathia vaginalis</name>
    <dbReference type="NCBI Taxonomy" id="187101"/>
    <lineage>
        <taxon>Bacteria</taxon>
        <taxon>Fusobacteriati</taxon>
        <taxon>Fusobacteriota</taxon>
        <taxon>Fusobacteriia</taxon>
        <taxon>Fusobacteriales</taxon>
        <taxon>Leptotrichiaceae</taxon>
        <taxon>Sneathia</taxon>
    </lineage>
</organism>
<evidence type="ECO:0000256" key="10">
    <source>
        <dbReference type="ARBA" id="ARBA00048802"/>
    </source>
</evidence>
<dbReference type="Proteomes" id="UP000033103">
    <property type="component" value="Chromosome"/>
</dbReference>
<dbReference type="AlphaFoldDB" id="A0A0E3UUZ0"/>
<proteinExistence type="inferred from homology"/>
<dbReference type="STRING" id="187101.VC03_04810"/>
<dbReference type="CDD" id="cd02801">
    <property type="entry name" value="DUS_like_FMN"/>
    <property type="match status" value="1"/>
</dbReference>
<dbReference type="GO" id="GO:0017150">
    <property type="term" value="F:tRNA dihydrouridine synthase activity"/>
    <property type="evidence" value="ECO:0007669"/>
    <property type="project" value="InterPro"/>
</dbReference>
<evidence type="ECO:0000256" key="5">
    <source>
        <dbReference type="ARBA" id="ARBA00022694"/>
    </source>
</evidence>
<keyword evidence="3 11" id="KW-0285">Flavoprotein</keyword>
<gene>
    <name evidence="15" type="ORF">VC03_04810</name>
</gene>
<comment type="catalytic activity">
    <reaction evidence="10">
        <text>a 5,6-dihydrouridine in tRNA + NAD(+) = a uridine in tRNA + NADH + H(+)</text>
        <dbReference type="Rhea" id="RHEA:54452"/>
        <dbReference type="Rhea" id="RHEA-COMP:13339"/>
        <dbReference type="Rhea" id="RHEA-COMP:13887"/>
        <dbReference type="ChEBI" id="CHEBI:15378"/>
        <dbReference type="ChEBI" id="CHEBI:57540"/>
        <dbReference type="ChEBI" id="CHEBI:57945"/>
        <dbReference type="ChEBI" id="CHEBI:65315"/>
        <dbReference type="ChEBI" id="CHEBI:74443"/>
    </reaction>
</comment>
<evidence type="ECO:0000256" key="8">
    <source>
        <dbReference type="ARBA" id="ARBA00023002"/>
    </source>
</evidence>
<evidence type="ECO:0000313" key="15">
    <source>
        <dbReference type="EMBL" id="AKC95808.1"/>
    </source>
</evidence>
<evidence type="ECO:0000256" key="7">
    <source>
        <dbReference type="ARBA" id="ARBA00022884"/>
    </source>
</evidence>
<dbReference type="Gene3D" id="3.20.20.70">
    <property type="entry name" value="Aldolase class I"/>
    <property type="match status" value="1"/>
</dbReference>
<comment type="function">
    <text evidence="1 11">Catalyzes the synthesis of 5,6-dihydrouridine (D), a modified base found in the D-loop of most tRNAs, via the reduction of the C5-C6 double bond in target uridines.</text>
</comment>
<evidence type="ECO:0000256" key="13">
    <source>
        <dbReference type="PIRSR" id="PIRSR006621-2"/>
    </source>
</evidence>
<evidence type="ECO:0000256" key="1">
    <source>
        <dbReference type="ARBA" id="ARBA00002790"/>
    </source>
</evidence>
<feature type="active site" description="Proton donor" evidence="12">
    <location>
        <position position="94"/>
    </location>
</feature>
<keyword evidence="13" id="KW-0547">Nucleotide-binding</keyword>
<keyword evidence="7" id="KW-0694">RNA-binding</keyword>
<keyword evidence="5 11" id="KW-0819">tRNA processing</keyword>
<evidence type="ECO:0000256" key="2">
    <source>
        <dbReference type="ARBA" id="ARBA00022555"/>
    </source>
</evidence>
<evidence type="ECO:0000256" key="11">
    <source>
        <dbReference type="PIRNR" id="PIRNR006621"/>
    </source>
</evidence>
<feature type="binding site" evidence="13">
    <location>
        <begin position="189"/>
        <end position="191"/>
    </location>
    <ligand>
        <name>FMN</name>
        <dbReference type="ChEBI" id="CHEBI:58210"/>
    </ligand>
</feature>
<keyword evidence="6" id="KW-0521">NADP</keyword>
<dbReference type="SUPFAM" id="SSF51395">
    <property type="entry name" value="FMN-linked oxidoreductases"/>
    <property type="match status" value="1"/>
</dbReference>
<accession>A0A0E3UUZ0</accession>
<feature type="binding site" evidence="13">
    <location>
        <position position="64"/>
    </location>
    <ligand>
        <name>FMN</name>
        <dbReference type="ChEBI" id="CHEBI:58210"/>
    </ligand>
</feature>
<dbReference type="PATRIC" id="fig|1069640.6.peg.954"/>
<dbReference type="PIRSF" id="PIRSF006621">
    <property type="entry name" value="Dus"/>
    <property type="match status" value="1"/>
</dbReference>
<keyword evidence="8 11" id="KW-0560">Oxidoreductase</keyword>
<comment type="cofactor">
    <cofactor evidence="11 13">
        <name>FMN</name>
        <dbReference type="ChEBI" id="CHEBI:58210"/>
    </cofactor>
</comment>
<dbReference type="KEGG" id="sns:VC03_04810"/>
<name>A0A0E3UUZ0_9FUSO</name>
<protein>
    <recommendedName>
        <fullName evidence="11">tRNA-dihydrouridine synthase</fullName>
        <ecNumber evidence="11">1.3.1.-</ecNumber>
    </recommendedName>
</protein>
<dbReference type="PANTHER" id="PTHR45846:SF1">
    <property type="entry name" value="TRNA-DIHYDROURIDINE(47) SYNTHASE [NAD(P)(+)]-LIKE"/>
    <property type="match status" value="1"/>
</dbReference>
<keyword evidence="16" id="KW-1185">Reference proteome</keyword>
<dbReference type="Pfam" id="PF01207">
    <property type="entry name" value="Dus"/>
    <property type="match status" value="1"/>
</dbReference>
<comment type="similarity">
    <text evidence="11">Belongs to the dus family.</text>
</comment>
<feature type="binding site" evidence="13">
    <location>
        <position position="157"/>
    </location>
    <ligand>
        <name>FMN</name>
        <dbReference type="ChEBI" id="CHEBI:58210"/>
    </ligand>
</feature>
<dbReference type="RefSeq" id="WP_046328912.1">
    <property type="nucleotide sequence ID" value="NZ_CP011280.1"/>
</dbReference>
<dbReference type="InterPro" id="IPR001269">
    <property type="entry name" value="DUS_fam"/>
</dbReference>
<dbReference type="EMBL" id="CP011280">
    <property type="protein sequence ID" value="AKC95808.1"/>
    <property type="molecule type" value="Genomic_DNA"/>
</dbReference>
<evidence type="ECO:0000256" key="12">
    <source>
        <dbReference type="PIRSR" id="PIRSR006621-1"/>
    </source>
</evidence>
<dbReference type="Gene3D" id="1.10.1200.80">
    <property type="entry name" value="Putative flavin oxidoreducatase, domain 2"/>
    <property type="match status" value="1"/>
</dbReference>
<dbReference type="InterPro" id="IPR035587">
    <property type="entry name" value="DUS-like_FMN-bd"/>
</dbReference>
<evidence type="ECO:0000256" key="6">
    <source>
        <dbReference type="ARBA" id="ARBA00022857"/>
    </source>
</evidence>
<comment type="catalytic activity">
    <reaction evidence="9">
        <text>a 5,6-dihydrouridine in tRNA + NADP(+) = a uridine in tRNA + NADPH + H(+)</text>
        <dbReference type="Rhea" id="RHEA:23624"/>
        <dbReference type="Rhea" id="RHEA-COMP:13339"/>
        <dbReference type="Rhea" id="RHEA-COMP:13887"/>
        <dbReference type="ChEBI" id="CHEBI:15378"/>
        <dbReference type="ChEBI" id="CHEBI:57783"/>
        <dbReference type="ChEBI" id="CHEBI:58349"/>
        <dbReference type="ChEBI" id="CHEBI:65315"/>
        <dbReference type="ChEBI" id="CHEBI:74443"/>
    </reaction>
</comment>
<feature type="domain" description="DUS-like FMN-binding" evidence="14">
    <location>
        <begin position="8"/>
        <end position="276"/>
    </location>
</feature>
<dbReference type="OrthoDB" id="9764501at2"/>
<sequence>MKNYKIYIAPMSGITDYSYRQILKKFHPDLMYTEMVNSTLFTRENEKTLKTIMRMSKDENTGIQLFGSDMDELFSNFCKLHEMGYHDLLLNMGCPKPKILKNGSGAGLLDRIDDIDSLLTRLNREKIKVSLKIRLCDKIDEYFALAYKQEIPYLCVHARSLQEKFESDSHFEEIKRLSKLPRNFEFIANGGIYSLEDFKNIQDINIDGIMLARGIIGNPWLISEIQNGINYTPTLDEIKSTLIEHIQLIKEDKGEKKAVIEINKFLEHYFKNFNINYTDIMLEMDYAKKIEYIKRAI</sequence>
<reference evidence="15 16" key="1">
    <citation type="journal article" date="2012" name="BMC Genomics">
        <title>Genomic sequence analysis and characterization of Sneathia amnii sp. nov.</title>
        <authorList>
            <consortium name="Vaginal Microbiome Consortium (additional members)"/>
            <person name="Harwich M.D.Jr."/>
            <person name="Serrano M.G."/>
            <person name="Fettweis J.M."/>
            <person name="Alves J.M."/>
            <person name="Reimers M.A."/>
            <person name="Buck G.A."/>
            <person name="Jefferson K.K."/>
        </authorList>
    </citation>
    <scope>NUCLEOTIDE SEQUENCE [LARGE SCALE GENOMIC DNA]</scope>
    <source>
        <strain evidence="15 16">SN35</strain>
    </source>
</reference>
<keyword evidence="2" id="KW-0820">tRNA-binding</keyword>
<dbReference type="PANTHER" id="PTHR45846">
    <property type="entry name" value="TRNA-DIHYDROURIDINE(47) SYNTHASE [NAD(P)(+)]-LIKE"/>
    <property type="match status" value="1"/>
</dbReference>
<dbReference type="InterPro" id="IPR024036">
    <property type="entry name" value="tRNA-dHydroUridine_Synthase_C"/>
</dbReference>